<dbReference type="InterPro" id="IPR008969">
    <property type="entry name" value="CarboxyPept-like_regulatory"/>
</dbReference>
<evidence type="ECO:0000259" key="12">
    <source>
        <dbReference type="Pfam" id="PF07715"/>
    </source>
</evidence>
<dbReference type="InterPro" id="IPR039426">
    <property type="entry name" value="TonB-dep_rcpt-like"/>
</dbReference>
<keyword evidence="4 8" id="KW-0812">Transmembrane</keyword>
<dbReference type="SUPFAM" id="SSF49464">
    <property type="entry name" value="Carboxypeptidase regulatory domain-like"/>
    <property type="match status" value="1"/>
</dbReference>
<feature type="domain" description="TonB-dependent receptor plug" evidence="12">
    <location>
        <begin position="131"/>
        <end position="238"/>
    </location>
</feature>
<feature type="chain" id="PRO_5039015977" evidence="10">
    <location>
        <begin position="35"/>
        <end position="1048"/>
    </location>
</feature>
<feature type="domain" description="TonB-dependent receptor-like beta-barrel" evidence="11">
    <location>
        <begin position="433"/>
        <end position="886"/>
    </location>
</feature>
<comment type="similarity">
    <text evidence="8 9">Belongs to the TonB-dependent receptor family.</text>
</comment>
<dbReference type="NCBIfam" id="TIGR04057">
    <property type="entry name" value="SusC_RagA_signa"/>
    <property type="match status" value="1"/>
</dbReference>
<dbReference type="InterPro" id="IPR023997">
    <property type="entry name" value="TonB-dep_OMP_SusC/RagA_CS"/>
</dbReference>
<evidence type="ECO:0000313" key="13">
    <source>
        <dbReference type="EMBL" id="HIY69694.1"/>
    </source>
</evidence>
<evidence type="ECO:0000256" key="3">
    <source>
        <dbReference type="ARBA" id="ARBA00022452"/>
    </source>
</evidence>
<dbReference type="PROSITE" id="PS52016">
    <property type="entry name" value="TONB_DEPENDENT_REC_3"/>
    <property type="match status" value="1"/>
</dbReference>
<evidence type="ECO:0000256" key="10">
    <source>
        <dbReference type="SAM" id="SignalP"/>
    </source>
</evidence>
<dbReference type="Pfam" id="PF00593">
    <property type="entry name" value="TonB_dep_Rec_b-barrel"/>
    <property type="match status" value="1"/>
</dbReference>
<proteinExistence type="inferred from homology"/>
<keyword evidence="7 8" id="KW-0998">Cell outer membrane</keyword>
<evidence type="ECO:0000256" key="1">
    <source>
        <dbReference type="ARBA" id="ARBA00004571"/>
    </source>
</evidence>
<dbReference type="InterPro" id="IPR012910">
    <property type="entry name" value="Plug_dom"/>
</dbReference>
<keyword evidence="5 9" id="KW-0798">TonB box</keyword>
<gene>
    <name evidence="13" type="ORF">H9828_09785</name>
</gene>
<dbReference type="Proteomes" id="UP000886844">
    <property type="component" value="Unassembled WGS sequence"/>
</dbReference>
<dbReference type="SUPFAM" id="SSF56935">
    <property type="entry name" value="Porins"/>
    <property type="match status" value="1"/>
</dbReference>
<dbReference type="Gene3D" id="2.170.130.10">
    <property type="entry name" value="TonB-dependent receptor, plug domain"/>
    <property type="match status" value="1"/>
</dbReference>
<keyword evidence="6 8" id="KW-0472">Membrane</keyword>
<evidence type="ECO:0000256" key="5">
    <source>
        <dbReference type="ARBA" id="ARBA00023077"/>
    </source>
</evidence>
<evidence type="ECO:0000313" key="14">
    <source>
        <dbReference type="Proteomes" id="UP000886844"/>
    </source>
</evidence>
<comment type="subcellular location">
    <subcellularLocation>
        <location evidence="1 8">Cell outer membrane</location>
        <topology evidence="1 8">Multi-pass membrane protein</topology>
    </subcellularLocation>
</comment>
<dbReference type="AlphaFoldDB" id="A0A9D2CD80"/>
<accession>A0A9D2CD80</accession>
<dbReference type="InterPro" id="IPR036942">
    <property type="entry name" value="Beta-barrel_TonB_sf"/>
</dbReference>
<dbReference type="InterPro" id="IPR000531">
    <property type="entry name" value="Beta-barrel_TonB"/>
</dbReference>
<evidence type="ECO:0000256" key="9">
    <source>
        <dbReference type="RuleBase" id="RU003357"/>
    </source>
</evidence>
<evidence type="ECO:0000256" key="4">
    <source>
        <dbReference type="ARBA" id="ARBA00022692"/>
    </source>
</evidence>
<evidence type="ECO:0000256" key="8">
    <source>
        <dbReference type="PROSITE-ProRule" id="PRU01360"/>
    </source>
</evidence>
<dbReference type="Pfam" id="PF13715">
    <property type="entry name" value="CarbopepD_reg_2"/>
    <property type="match status" value="1"/>
</dbReference>
<dbReference type="InterPro" id="IPR037066">
    <property type="entry name" value="Plug_dom_sf"/>
</dbReference>
<protein>
    <submittedName>
        <fullName evidence="13">TonB-dependent receptor</fullName>
    </submittedName>
</protein>
<organism evidence="13 14">
    <name type="scientific">Candidatus Alistipes intestinigallinarum</name>
    <dbReference type="NCBI Taxonomy" id="2838440"/>
    <lineage>
        <taxon>Bacteria</taxon>
        <taxon>Pseudomonadati</taxon>
        <taxon>Bacteroidota</taxon>
        <taxon>Bacteroidia</taxon>
        <taxon>Bacteroidales</taxon>
        <taxon>Rikenellaceae</taxon>
        <taxon>Alistipes</taxon>
    </lineage>
</organism>
<reference evidence="13" key="2">
    <citation type="submission" date="2021-04" db="EMBL/GenBank/DDBJ databases">
        <authorList>
            <person name="Gilroy R."/>
        </authorList>
    </citation>
    <scope>NUCLEOTIDE SEQUENCE</scope>
    <source>
        <strain evidence="13">5134</strain>
    </source>
</reference>
<keyword evidence="2 8" id="KW-0813">Transport</keyword>
<reference evidence="13" key="1">
    <citation type="journal article" date="2021" name="PeerJ">
        <title>Extensive microbial diversity within the chicken gut microbiome revealed by metagenomics and culture.</title>
        <authorList>
            <person name="Gilroy R."/>
            <person name="Ravi A."/>
            <person name="Getino M."/>
            <person name="Pursley I."/>
            <person name="Horton D.L."/>
            <person name="Alikhan N.F."/>
            <person name="Baker D."/>
            <person name="Gharbi K."/>
            <person name="Hall N."/>
            <person name="Watson M."/>
            <person name="Adriaenssens E.M."/>
            <person name="Foster-Nyarko E."/>
            <person name="Jarju S."/>
            <person name="Secka A."/>
            <person name="Antonio M."/>
            <person name="Oren A."/>
            <person name="Chaudhuri R.R."/>
            <person name="La Ragione R."/>
            <person name="Hildebrand F."/>
            <person name="Pallen M.J."/>
        </authorList>
    </citation>
    <scope>NUCLEOTIDE SEQUENCE</scope>
    <source>
        <strain evidence="13">5134</strain>
    </source>
</reference>
<dbReference type="NCBIfam" id="TIGR04056">
    <property type="entry name" value="OMP_RagA_SusC"/>
    <property type="match status" value="1"/>
</dbReference>
<dbReference type="GO" id="GO:0009279">
    <property type="term" value="C:cell outer membrane"/>
    <property type="evidence" value="ECO:0007669"/>
    <property type="project" value="UniProtKB-SubCell"/>
</dbReference>
<evidence type="ECO:0000256" key="2">
    <source>
        <dbReference type="ARBA" id="ARBA00022448"/>
    </source>
</evidence>
<sequence length="1048" mass="117243">MKHVDFLFGSGFRRSALCLAALFATFLTMPSVMAQQHISVSGVVTDADSGEPIVGVSVIVSSTFKGTTTGVNGDFMLTNVPVNDSLIFQHLSYTKQSIPVNKRSKINVRLQSAAQEIEEVVAVGYGYVPRSNLTSSIAVINEKDINKTPVSSIEQALQGNATGVLVITASGEPGSEIAMRIRGGTSISGETSPLVVIDNIPSDESALSMLNPNDVAGIEILKDAAATAIYGSRGANGVVMVTTRSGQAGKPKLSINADFGLSIPRYRIEMMDSEQYAEYDNFGRMMWGVSSFNTLRPDTLSTYDYQKRLLRDMAQRHNYTVSLQGGSKDMRYYISGGYLNEQGILQNSSNERLNFSTKFNMNLSPRLHLDVKGSISRQQTEKISSGDSGATMRMLMLKPTGKVNGTDLGDGTYIDEETGEILNINTEAAKAMNSNQWNKRINADLNAVFRWDIDRKKYWSFNSTVGYKFSNNNDYAYVLRSIYTKESDIDKNNKATRKTSQGISWSNENFINYTRTFKKKHYLMWTLGQSWQREQSEGFNIDVTRFDTDYFMWNNLGAGAYIGVPGSSYKAITHSSFFTRAIYTYDQRFTFTFSLRADGSSRFGEDSRYGYFPAASISWRMNKEKWLKKVRWISELKPRFSVGVTGNDRIGEYKAETMLSSNKVLINGQSYNSSTISQIGNPNLQWETTHEYNGGLDVGLFKNRIRFSLDAYYKKTYNLLYNYRLPLTTGYSQVSANVGNIDNKGVEFEIHTRNIEHKNFSWNTDFNIAWNKSEVTDLGGNDNVVLYYMGNGVNQNITYLLLGQPLGVIKGYETEIYKSWDEVYADDAVWVEDPLNIQTRPGMLKYVDQNGDGVIDDNDKVVLGQALPNIMGGFTNTFNYKNWSLTVFFNYALGGKIVNTNVTKLDTYQAGNNNSYADALGAWRPVNPITGDQGWSGGTKPIPSSYSSQSTARQYTQNVIDRWVEDGSYLRLKTLSLSYAVPEKFSRKIGMQRLVISLKGTNLWTLTKYRGFDPEMSSSVGTSNSTLGIDRSSYPAVKTFTFNLNITF</sequence>
<dbReference type="Gene3D" id="2.40.170.20">
    <property type="entry name" value="TonB-dependent receptor, beta-barrel domain"/>
    <property type="match status" value="1"/>
</dbReference>
<keyword evidence="13" id="KW-0675">Receptor</keyword>
<evidence type="ECO:0000256" key="7">
    <source>
        <dbReference type="ARBA" id="ARBA00023237"/>
    </source>
</evidence>
<evidence type="ECO:0000259" key="11">
    <source>
        <dbReference type="Pfam" id="PF00593"/>
    </source>
</evidence>
<keyword evidence="10" id="KW-0732">Signal</keyword>
<comment type="caution">
    <text evidence="13">The sequence shown here is derived from an EMBL/GenBank/DDBJ whole genome shotgun (WGS) entry which is preliminary data.</text>
</comment>
<name>A0A9D2CD80_9BACT</name>
<feature type="signal peptide" evidence="10">
    <location>
        <begin position="1"/>
        <end position="34"/>
    </location>
</feature>
<dbReference type="EMBL" id="DXDA01000074">
    <property type="protein sequence ID" value="HIY69694.1"/>
    <property type="molecule type" value="Genomic_DNA"/>
</dbReference>
<keyword evidence="3 8" id="KW-1134">Transmembrane beta strand</keyword>
<dbReference type="InterPro" id="IPR023996">
    <property type="entry name" value="TonB-dep_OMP_SusC/RagA"/>
</dbReference>
<dbReference type="Pfam" id="PF07715">
    <property type="entry name" value="Plug"/>
    <property type="match status" value="1"/>
</dbReference>
<evidence type="ECO:0000256" key="6">
    <source>
        <dbReference type="ARBA" id="ARBA00023136"/>
    </source>
</evidence>
<dbReference type="Gene3D" id="2.60.40.1120">
    <property type="entry name" value="Carboxypeptidase-like, regulatory domain"/>
    <property type="match status" value="1"/>
</dbReference>